<feature type="domain" description="Alginate lyase" evidence="4">
    <location>
        <begin position="64"/>
        <end position="293"/>
    </location>
</feature>
<gene>
    <name evidence="5" type="ORF">GCM10011511_30020</name>
</gene>
<evidence type="ECO:0000313" key="5">
    <source>
        <dbReference type="EMBL" id="GGB04719.1"/>
    </source>
</evidence>
<sequence>MQCRRLKYLLLLLTVCLCLEFPGVRAQYVAPSRKEMVRLKAMVKEGEVKKWYDSLLGIANAALAEAPQPIDTIRTEGLLQGDPRKTATWNALQDMRKMYALAVAWRVTGRKEYLNKTSVYFIAWADSNYSRGDPIDDTNLDPAIEAFDMVKDGLVPGEIKRISGWLRRTGEAEMNAVYNRPERATSHNNWHSHRLKIVGEIGFAIGDKTLQDYAIKGIRQQIGRNLLPDGSSEDFHTRDALHYHVYDLEPLLKLAIVLRRATDSDYYRYEAPSGASLARSVEWLLPYLDGRQTHAEFVNSTVGFDRKRAENGEAGYKSGTLFNPRSGITTLLLASYFDAEKLALARQLIGTEDTYPAWQAVVNAVER</sequence>
<protein>
    <recommendedName>
        <fullName evidence="4">Alginate lyase domain-containing protein</fullName>
    </recommendedName>
</protein>
<name>A0A8J2UEA9_9BACT</name>
<dbReference type="Proteomes" id="UP000607559">
    <property type="component" value="Unassembled WGS sequence"/>
</dbReference>
<dbReference type="SUPFAM" id="SSF48230">
    <property type="entry name" value="Chondroitin AC/alginate lyase"/>
    <property type="match status" value="1"/>
</dbReference>
<keyword evidence="1 3" id="KW-0732">Signal</keyword>
<evidence type="ECO:0000256" key="1">
    <source>
        <dbReference type="ARBA" id="ARBA00022729"/>
    </source>
</evidence>
<keyword evidence="2" id="KW-0456">Lyase</keyword>
<dbReference type="GO" id="GO:0042597">
    <property type="term" value="C:periplasmic space"/>
    <property type="evidence" value="ECO:0007669"/>
    <property type="project" value="InterPro"/>
</dbReference>
<evidence type="ECO:0000256" key="2">
    <source>
        <dbReference type="ARBA" id="ARBA00023239"/>
    </source>
</evidence>
<accession>A0A8J2UEA9</accession>
<organism evidence="5 6">
    <name type="scientific">Puia dinghuensis</name>
    <dbReference type="NCBI Taxonomy" id="1792502"/>
    <lineage>
        <taxon>Bacteria</taxon>
        <taxon>Pseudomonadati</taxon>
        <taxon>Bacteroidota</taxon>
        <taxon>Chitinophagia</taxon>
        <taxon>Chitinophagales</taxon>
        <taxon>Chitinophagaceae</taxon>
        <taxon>Puia</taxon>
    </lineage>
</organism>
<keyword evidence="6" id="KW-1185">Reference proteome</keyword>
<dbReference type="InterPro" id="IPR008929">
    <property type="entry name" value="Chondroitin_lyas"/>
</dbReference>
<dbReference type="AlphaFoldDB" id="A0A8J2UEA9"/>
<dbReference type="Pfam" id="PF05426">
    <property type="entry name" value="Alginate_lyase"/>
    <property type="match status" value="1"/>
</dbReference>
<comment type="caution">
    <text evidence="5">The sequence shown here is derived from an EMBL/GenBank/DDBJ whole genome shotgun (WGS) entry which is preliminary data.</text>
</comment>
<evidence type="ECO:0000256" key="3">
    <source>
        <dbReference type="SAM" id="SignalP"/>
    </source>
</evidence>
<dbReference type="InterPro" id="IPR008397">
    <property type="entry name" value="Alginate_lyase_dom"/>
</dbReference>
<dbReference type="Gene3D" id="1.50.10.100">
    <property type="entry name" value="Chondroitin AC/alginate lyase"/>
    <property type="match status" value="1"/>
</dbReference>
<dbReference type="EMBL" id="BMJC01000003">
    <property type="protein sequence ID" value="GGB04719.1"/>
    <property type="molecule type" value="Genomic_DNA"/>
</dbReference>
<reference evidence="5" key="2">
    <citation type="submission" date="2020-09" db="EMBL/GenBank/DDBJ databases">
        <authorList>
            <person name="Sun Q."/>
            <person name="Zhou Y."/>
        </authorList>
    </citation>
    <scope>NUCLEOTIDE SEQUENCE</scope>
    <source>
        <strain evidence="5">CGMCC 1.15448</strain>
    </source>
</reference>
<reference evidence="5" key="1">
    <citation type="journal article" date="2014" name="Int. J. Syst. Evol. Microbiol.">
        <title>Complete genome sequence of Corynebacterium casei LMG S-19264T (=DSM 44701T), isolated from a smear-ripened cheese.</title>
        <authorList>
            <consortium name="US DOE Joint Genome Institute (JGI-PGF)"/>
            <person name="Walter F."/>
            <person name="Albersmeier A."/>
            <person name="Kalinowski J."/>
            <person name="Ruckert C."/>
        </authorList>
    </citation>
    <scope>NUCLEOTIDE SEQUENCE</scope>
    <source>
        <strain evidence="5">CGMCC 1.15448</strain>
    </source>
</reference>
<feature type="chain" id="PRO_5035204483" description="Alginate lyase domain-containing protein" evidence="3">
    <location>
        <begin position="27"/>
        <end position="367"/>
    </location>
</feature>
<evidence type="ECO:0000259" key="4">
    <source>
        <dbReference type="Pfam" id="PF05426"/>
    </source>
</evidence>
<proteinExistence type="predicted"/>
<evidence type="ECO:0000313" key="6">
    <source>
        <dbReference type="Proteomes" id="UP000607559"/>
    </source>
</evidence>
<dbReference type="GO" id="GO:0016829">
    <property type="term" value="F:lyase activity"/>
    <property type="evidence" value="ECO:0007669"/>
    <property type="project" value="UniProtKB-KW"/>
</dbReference>
<feature type="signal peptide" evidence="3">
    <location>
        <begin position="1"/>
        <end position="26"/>
    </location>
</feature>